<sequence length="312" mass="33455">MTRLLAFLFGVAAATPAVASDPVSLFQSWAREAGADTALMQVIRNGVPAEALNPDTPHDLASNSKAITALCVLSLVDDGILAWDTTLTDALGQDAPPATVAELVTHSAGIGRDSTQLRMGFWLNEDEPRHAHVTEIVLNRGRQHGTRGEFAYNNENYALLGRIIELVTGKTYADACRTRVFDPAGVSGDLSPRFGGFAAWGGWRMTMADHAALLWHWFGPEGRVGRDPLALPHIKRAEGSFYGLGMNYEAEETGFRMSHAGAISIPFGPKTGAFAVIYPSGAVAAMGYDVPVAKPAQFHALSDGLEPLLRDR</sequence>
<dbReference type="Proteomes" id="UP000193926">
    <property type="component" value="Unassembled WGS sequence"/>
</dbReference>
<dbReference type="InterPro" id="IPR012338">
    <property type="entry name" value="Beta-lactam/transpept-like"/>
</dbReference>
<dbReference type="RefSeq" id="WP_085636383.1">
    <property type="nucleotide sequence ID" value="NZ_JFKC01000006.1"/>
</dbReference>
<feature type="signal peptide" evidence="1">
    <location>
        <begin position="1"/>
        <end position="19"/>
    </location>
</feature>
<feature type="domain" description="Beta-lactamase-related" evidence="2">
    <location>
        <begin position="41"/>
        <end position="187"/>
    </location>
</feature>
<dbReference type="InterPro" id="IPR001466">
    <property type="entry name" value="Beta-lactam-related"/>
</dbReference>
<dbReference type="InterPro" id="IPR050491">
    <property type="entry name" value="AmpC-like"/>
</dbReference>
<evidence type="ECO:0000313" key="4">
    <source>
        <dbReference type="Proteomes" id="UP000193926"/>
    </source>
</evidence>
<dbReference type="SUPFAM" id="SSF56601">
    <property type="entry name" value="beta-lactamase/transpeptidase-like"/>
    <property type="match status" value="1"/>
</dbReference>
<feature type="chain" id="PRO_5013095303" description="Beta-lactamase-related domain-containing protein" evidence="1">
    <location>
        <begin position="20"/>
        <end position="312"/>
    </location>
</feature>
<evidence type="ECO:0000259" key="2">
    <source>
        <dbReference type="Pfam" id="PF00144"/>
    </source>
</evidence>
<reference evidence="3 4" key="1">
    <citation type="submission" date="2014-03" db="EMBL/GenBank/DDBJ databases">
        <title>The draft genome sequence of Marivita geojedonensis KCTC 23882.</title>
        <authorList>
            <person name="Lai Q."/>
            <person name="Shao Z."/>
        </authorList>
    </citation>
    <scope>NUCLEOTIDE SEQUENCE [LARGE SCALE GENOMIC DNA]</scope>
    <source>
        <strain evidence="3 4">DPG-138</strain>
    </source>
</reference>
<evidence type="ECO:0000256" key="1">
    <source>
        <dbReference type="SAM" id="SignalP"/>
    </source>
</evidence>
<dbReference type="OrthoDB" id="5377981at2"/>
<keyword evidence="1" id="KW-0732">Signal</keyword>
<dbReference type="STRING" id="1123756.MGEO_08935"/>
<dbReference type="Gene3D" id="3.40.710.10">
    <property type="entry name" value="DD-peptidase/beta-lactamase superfamily"/>
    <property type="match status" value="1"/>
</dbReference>
<dbReference type="AlphaFoldDB" id="A0A1X4NLM5"/>
<keyword evidence="4" id="KW-1185">Reference proteome</keyword>
<proteinExistence type="predicted"/>
<name>A0A1X4NLM5_9RHOB</name>
<dbReference type="Pfam" id="PF00144">
    <property type="entry name" value="Beta-lactamase"/>
    <property type="match status" value="1"/>
</dbReference>
<dbReference type="PANTHER" id="PTHR46825">
    <property type="entry name" value="D-ALANYL-D-ALANINE-CARBOXYPEPTIDASE/ENDOPEPTIDASE AMPH"/>
    <property type="match status" value="1"/>
</dbReference>
<organism evidence="3 4">
    <name type="scientific">Marivita geojedonensis</name>
    <dbReference type="NCBI Taxonomy" id="1123756"/>
    <lineage>
        <taxon>Bacteria</taxon>
        <taxon>Pseudomonadati</taxon>
        <taxon>Pseudomonadota</taxon>
        <taxon>Alphaproteobacteria</taxon>
        <taxon>Rhodobacterales</taxon>
        <taxon>Roseobacteraceae</taxon>
        <taxon>Marivita</taxon>
    </lineage>
</organism>
<dbReference type="EMBL" id="JFKC01000006">
    <property type="protein sequence ID" value="OSQ51189.1"/>
    <property type="molecule type" value="Genomic_DNA"/>
</dbReference>
<accession>A0A1X4NLM5</accession>
<protein>
    <recommendedName>
        <fullName evidence="2">Beta-lactamase-related domain-containing protein</fullName>
    </recommendedName>
</protein>
<dbReference type="PANTHER" id="PTHR46825:SF9">
    <property type="entry name" value="BETA-LACTAMASE-RELATED DOMAIN-CONTAINING PROTEIN"/>
    <property type="match status" value="1"/>
</dbReference>
<gene>
    <name evidence="3" type="ORF">MGEO_08935</name>
</gene>
<comment type="caution">
    <text evidence="3">The sequence shown here is derived from an EMBL/GenBank/DDBJ whole genome shotgun (WGS) entry which is preliminary data.</text>
</comment>
<evidence type="ECO:0000313" key="3">
    <source>
        <dbReference type="EMBL" id="OSQ51189.1"/>
    </source>
</evidence>